<proteinExistence type="predicted"/>
<organism evidence="1 2">
    <name type="scientific">Symbiodinium microadriaticum</name>
    <name type="common">Dinoflagellate</name>
    <name type="synonym">Zooxanthella microadriatica</name>
    <dbReference type="NCBI Taxonomy" id="2951"/>
    <lineage>
        <taxon>Eukaryota</taxon>
        <taxon>Sar</taxon>
        <taxon>Alveolata</taxon>
        <taxon>Dinophyceae</taxon>
        <taxon>Suessiales</taxon>
        <taxon>Symbiodiniaceae</taxon>
        <taxon>Symbiodinium</taxon>
    </lineage>
</organism>
<name>A0A1Q9ETY5_SYMMI</name>
<comment type="caution">
    <text evidence="1">The sequence shown here is derived from an EMBL/GenBank/DDBJ whole genome shotgun (WGS) entry which is preliminary data.</text>
</comment>
<evidence type="ECO:0008006" key="3">
    <source>
        <dbReference type="Google" id="ProtNLM"/>
    </source>
</evidence>
<evidence type="ECO:0000313" key="2">
    <source>
        <dbReference type="Proteomes" id="UP000186817"/>
    </source>
</evidence>
<gene>
    <name evidence="1" type="ORF">AK812_SmicGene5393</name>
</gene>
<protein>
    <recommendedName>
        <fullName evidence="3">TIR domain-containing protein</fullName>
    </recommendedName>
</protein>
<accession>A0A1Q9ETY5</accession>
<dbReference type="AlphaFoldDB" id="A0A1Q9ETY5"/>
<keyword evidence="2" id="KW-1185">Reference proteome</keyword>
<dbReference type="OrthoDB" id="416885at2759"/>
<evidence type="ECO:0000313" key="1">
    <source>
        <dbReference type="EMBL" id="OLQ10868.1"/>
    </source>
</evidence>
<reference evidence="1 2" key="1">
    <citation type="submission" date="2016-02" db="EMBL/GenBank/DDBJ databases">
        <title>Genome analysis of coral dinoflagellate symbionts highlights evolutionary adaptations to a symbiotic lifestyle.</title>
        <authorList>
            <person name="Aranda M."/>
            <person name="Li Y."/>
            <person name="Liew Y.J."/>
            <person name="Baumgarten S."/>
            <person name="Simakov O."/>
            <person name="Wilson M."/>
            <person name="Piel J."/>
            <person name="Ashoor H."/>
            <person name="Bougouffa S."/>
            <person name="Bajic V.B."/>
            <person name="Ryu T."/>
            <person name="Ravasi T."/>
            <person name="Bayer T."/>
            <person name="Micklem G."/>
            <person name="Kim H."/>
            <person name="Bhak J."/>
            <person name="Lajeunesse T.C."/>
            <person name="Voolstra C.R."/>
        </authorList>
    </citation>
    <scope>NUCLEOTIDE SEQUENCE [LARGE SCALE GENOMIC DNA]</scope>
    <source>
        <strain evidence="1 2">CCMP2467</strain>
    </source>
</reference>
<dbReference type="EMBL" id="LSRX01000070">
    <property type="protein sequence ID" value="OLQ10868.1"/>
    <property type="molecule type" value="Genomic_DNA"/>
</dbReference>
<dbReference type="Proteomes" id="UP000186817">
    <property type="component" value="Unassembled WGS sequence"/>
</dbReference>
<sequence>MGAMGTTMECCRARHEKDDVIMINGQVIELEKAPRYRERDAVVDYQVTQALQDGDMMSMDEILQISSPDHPVCRAVQRDHVMLSARFDKEANVEYARMLARELAELQIRTVMVNTASDFGVATDYCLAKARIMVALCTSTYGQKTTGTYETYMELKFAREHPSEIQIVPVKLFPEYPPVPPGPEEGQHQNQIVFSPALLYVNGLVSGPKGQLRKMPVEQLATKIKEHIERLGLLSEVSNPQTSVWDTLLGRSETQQAAESYKYRLT</sequence>